<accession>X1DJ91</accession>
<dbReference type="Gene3D" id="3.30.300.160">
    <property type="entry name" value="Type II secretion system, protein E, N-terminal domain"/>
    <property type="match status" value="1"/>
</dbReference>
<dbReference type="Pfam" id="PF05157">
    <property type="entry name" value="MshEN"/>
    <property type="match status" value="1"/>
</dbReference>
<proteinExistence type="predicted"/>
<gene>
    <name evidence="2" type="ORF">S01H4_40391</name>
</gene>
<comment type="caution">
    <text evidence="2">The sequence shown here is derived from an EMBL/GenBank/DDBJ whole genome shotgun (WGS) entry which is preliminary data.</text>
</comment>
<dbReference type="AlphaFoldDB" id="X1DJ91"/>
<organism evidence="2">
    <name type="scientific">marine sediment metagenome</name>
    <dbReference type="NCBI Taxonomy" id="412755"/>
    <lineage>
        <taxon>unclassified sequences</taxon>
        <taxon>metagenomes</taxon>
        <taxon>ecological metagenomes</taxon>
    </lineage>
</organism>
<feature type="domain" description="Type II secretion system protein GspE N-terminal" evidence="1">
    <location>
        <begin position="87"/>
        <end position="174"/>
    </location>
</feature>
<protein>
    <recommendedName>
        <fullName evidence="1">Type II secretion system protein GspE N-terminal domain-containing protein</fullName>
    </recommendedName>
</protein>
<reference evidence="2" key="1">
    <citation type="journal article" date="2014" name="Front. Microbiol.">
        <title>High frequency of phylogenetically diverse reductive dehalogenase-homologous genes in deep subseafloor sedimentary metagenomes.</title>
        <authorList>
            <person name="Kawai M."/>
            <person name="Futagami T."/>
            <person name="Toyoda A."/>
            <person name="Takaki Y."/>
            <person name="Nishi S."/>
            <person name="Hori S."/>
            <person name="Arai W."/>
            <person name="Tsubouchi T."/>
            <person name="Morono Y."/>
            <person name="Uchiyama I."/>
            <person name="Ito T."/>
            <person name="Fujiyama A."/>
            <person name="Inagaki F."/>
            <person name="Takami H."/>
        </authorList>
    </citation>
    <scope>NUCLEOTIDE SEQUENCE</scope>
    <source>
        <strain evidence="2">Expedition CK06-06</strain>
    </source>
</reference>
<dbReference type="SUPFAM" id="SSF160246">
    <property type="entry name" value="EspE N-terminal domain-like"/>
    <property type="match status" value="1"/>
</dbReference>
<sequence length="203" mass="23113">MQKPTVRTELARKLQSLDMRGLLEELVLDGYISRPDGKRMLMVSRAKDLSKIHPLIAIVDQRPADHRYPGRTIQLENLVEWLAGKAGMTYERIDPLKLDVTALTRVISYAYASARKILPLRATRDTAVIATSDPFSNEWHDELSQMLRKDIVMVLANPRDIARYTDEFYGLAKSLQKATRRDTPGSAQLIQNLDFLLLLANDH</sequence>
<dbReference type="InterPro" id="IPR007831">
    <property type="entry name" value="T2SS_GspE_N"/>
</dbReference>
<evidence type="ECO:0000259" key="1">
    <source>
        <dbReference type="Pfam" id="PF05157"/>
    </source>
</evidence>
<dbReference type="EMBL" id="BART01021987">
    <property type="protein sequence ID" value="GAH05079.1"/>
    <property type="molecule type" value="Genomic_DNA"/>
</dbReference>
<name>X1DJ91_9ZZZZ</name>
<dbReference type="InterPro" id="IPR037257">
    <property type="entry name" value="T2SS_E_N_sf"/>
</dbReference>
<evidence type="ECO:0000313" key="2">
    <source>
        <dbReference type="EMBL" id="GAH05079.1"/>
    </source>
</evidence>
<feature type="non-terminal residue" evidence="2">
    <location>
        <position position="203"/>
    </location>
</feature>